<proteinExistence type="predicted"/>
<name>I4D5I3_DESAJ</name>
<dbReference type="eggNOG" id="ENOG5032ZDG">
    <property type="taxonomic scope" value="Bacteria"/>
</dbReference>
<dbReference type="Proteomes" id="UP000002892">
    <property type="component" value="Chromosome"/>
</dbReference>
<dbReference type="OrthoDB" id="1798014at2"/>
<reference evidence="2 3" key="1">
    <citation type="journal article" date="2012" name="J. Bacteriol.">
        <title>Complete genome sequences of Desulfosporosinus orientis DSM765T, Desulfosporosinus youngiae DSM17734T, Desulfosporosinus meridiei DSM13257T, and Desulfosporosinus acidiphilus DSM22704T.</title>
        <authorList>
            <person name="Pester M."/>
            <person name="Brambilla E."/>
            <person name="Alazard D."/>
            <person name="Rattei T."/>
            <person name="Weinmaier T."/>
            <person name="Han J."/>
            <person name="Lucas S."/>
            <person name="Lapidus A."/>
            <person name="Cheng J.F."/>
            <person name="Goodwin L."/>
            <person name="Pitluck S."/>
            <person name="Peters L."/>
            <person name="Ovchinnikova G."/>
            <person name="Teshima H."/>
            <person name="Detter J.C."/>
            <person name="Han C.S."/>
            <person name="Tapia R."/>
            <person name="Land M.L."/>
            <person name="Hauser L."/>
            <person name="Kyrpides N.C."/>
            <person name="Ivanova N.N."/>
            <person name="Pagani I."/>
            <person name="Huntmann M."/>
            <person name="Wei C.L."/>
            <person name="Davenport K.W."/>
            <person name="Daligault H."/>
            <person name="Chain P.S."/>
            <person name="Chen A."/>
            <person name="Mavromatis K."/>
            <person name="Markowitz V."/>
            <person name="Szeto E."/>
            <person name="Mikhailova N."/>
            <person name="Pati A."/>
            <person name="Wagner M."/>
            <person name="Woyke T."/>
            <person name="Ollivier B."/>
            <person name="Klenk H.P."/>
            <person name="Spring S."/>
            <person name="Loy A."/>
        </authorList>
    </citation>
    <scope>NUCLEOTIDE SEQUENCE [LARGE SCALE GENOMIC DNA]</scope>
    <source>
        <strain evidence="3">DSM 22704 / JCM 16185 / SJ4</strain>
    </source>
</reference>
<evidence type="ECO:0000313" key="3">
    <source>
        <dbReference type="Proteomes" id="UP000002892"/>
    </source>
</evidence>
<dbReference type="KEGG" id="dai:Desaci_2086"/>
<evidence type="ECO:0000313" key="2">
    <source>
        <dbReference type="EMBL" id="AFM41057.1"/>
    </source>
</evidence>
<organism evidence="2 3">
    <name type="scientific">Desulfosporosinus acidiphilus (strain DSM 22704 / JCM 16185 / SJ4)</name>
    <dbReference type="NCBI Taxonomy" id="646529"/>
    <lineage>
        <taxon>Bacteria</taxon>
        <taxon>Bacillati</taxon>
        <taxon>Bacillota</taxon>
        <taxon>Clostridia</taxon>
        <taxon>Eubacteriales</taxon>
        <taxon>Desulfitobacteriaceae</taxon>
        <taxon>Desulfosporosinus</taxon>
    </lineage>
</organism>
<feature type="transmembrane region" description="Helical" evidence="1">
    <location>
        <begin position="38"/>
        <end position="61"/>
    </location>
</feature>
<keyword evidence="1" id="KW-0472">Membrane</keyword>
<accession>I4D5I3</accession>
<feature type="transmembrane region" description="Helical" evidence="1">
    <location>
        <begin position="82"/>
        <end position="105"/>
    </location>
</feature>
<feature type="transmembrane region" description="Helical" evidence="1">
    <location>
        <begin position="7"/>
        <end position="26"/>
    </location>
</feature>
<feature type="transmembrane region" description="Helical" evidence="1">
    <location>
        <begin position="117"/>
        <end position="136"/>
    </location>
</feature>
<dbReference type="EMBL" id="CP003639">
    <property type="protein sequence ID" value="AFM41057.1"/>
    <property type="molecule type" value="Genomic_DNA"/>
</dbReference>
<keyword evidence="1" id="KW-0812">Transmembrane</keyword>
<gene>
    <name evidence="2" type="ordered locus">Desaci_2086</name>
</gene>
<dbReference type="STRING" id="646529.Desaci_2086"/>
<keyword evidence="1" id="KW-1133">Transmembrane helix</keyword>
<dbReference type="AlphaFoldDB" id="I4D5I3"/>
<keyword evidence="3" id="KW-1185">Reference proteome</keyword>
<protein>
    <submittedName>
        <fullName evidence="2">Uncharacterized protein</fullName>
    </submittedName>
</protein>
<dbReference type="RefSeq" id="WP_014827061.1">
    <property type="nucleotide sequence ID" value="NC_018068.1"/>
</dbReference>
<evidence type="ECO:0000256" key="1">
    <source>
        <dbReference type="SAM" id="Phobius"/>
    </source>
</evidence>
<sequence length="147" mass="17259">MKRFFGYLFYTLFVGVIMYESGRYIHDIGMHGGRTVNFPVFIFMALYPIVIGMVLAVPGLIQRIRQEGKWRIDWQMLLPIGLPTLLYNINLLLSVIFPNLFLYLYKYDWYQFMVSDTRSLDISGIVCGYVFISSWIRTPSDEEKDIS</sequence>
<dbReference type="HOGENOM" id="CLU_138367_0_0_9"/>